<evidence type="ECO:0000256" key="15">
    <source>
        <dbReference type="ARBA" id="ARBA00062369"/>
    </source>
</evidence>
<keyword evidence="9 18" id="KW-0472">Membrane</keyword>
<dbReference type="SMART" id="SM00406">
    <property type="entry name" value="IGv"/>
    <property type="match status" value="1"/>
</dbReference>
<evidence type="ECO:0000256" key="3">
    <source>
        <dbReference type="ARBA" id="ARBA00022692"/>
    </source>
</evidence>
<evidence type="ECO:0000256" key="7">
    <source>
        <dbReference type="ARBA" id="ARBA00022989"/>
    </source>
</evidence>
<dbReference type="AlphaFoldDB" id="A0A8C6R163"/>
<dbReference type="FunFam" id="2.60.40.10:FF:000765">
    <property type="entry name" value="CD86 isoform 1"/>
    <property type="match status" value="1"/>
</dbReference>
<dbReference type="PROSITE" id="PS50835">
    <property type="entry name" value="IG_LIKE"/>
    <property type="match status" value="2"/>
</dbReference>
<dbReference type="GeneTree" id="ENSGT00940000161500"/>
<evidence type="ECO:0000256" key="6">
    <source>
        <dbReference type="ARBA" id="ARBA00022859"/>
    </source>
</evidence>
<dbReference type="GO" id="GO:0007166">
    <property type="term" value="P:cell surface receptor signaling pathway"/>
    <property type="evidence" value="ECO:0007669"/>
    <property type="project" value="TreeGrafter"/>
</dbReference>
<keyword evidence="5" id="KW-0832">Ubl conjugation</keyword>
<evidence type="ECO:0000256" key="5">
    <source>
        <dbReference type="ARBA" id="ARBA00022843"/>
    </source>
</evidence>
<dbReference type="GO" id="GO:0009897">
    <property type="term" value="C:external side of plasma membrane"/>
    <property type="evidence" value="ECO:0007669"/>
    <property type="project" value="TreeGrafter"/>
</dbReference>
<dbReference type="InterPro" id="IPR037677">
    <property type="entry name" value="CD86_IgV"/>
</dbReference>
<keyword evidence="13" id="KW-0393">Immunoglobulin domain</keyword>
<evidence type="ECO:0000256" key="12">
    <source>
        <dbReference type="ARBA" id="ARBA00023180"/>
    </source>
</evidence>
<dbReference type="PANTHER" id="PTHR25466">
    <property type="entry name" value="T-LYMPHOCYTE ACTIVATION ANTIGEN"/>
    <property type="match status" value="1"/>
</dbReference>
<sequence length="266" mass="30257">PPHLPPLIFLYLLFIYILLNAAPLKSQAYFNKTAYLPCPFANPQNISRSELVIFWQDQEKLVLYELYLGKEKLDSVDAKYLHRTSFDEENSALQLDNVQIKDQGSYDCFIQRKTPRGLVLLHKIDSELLVLANFSEPEILQVSNSTGNSGINLTCSSTQGYPKPMKMYFWLKTQNSTTEYDSVMQISQDNVTELYTVSISLSLPFLDGVNNATIFCVLKTQPMKILIFSQPLPIGKAASQGDLFRFMLTICKRKKKKPGLSYEGDE</sequence>
<name>A0A8C6R163_NANGA</name>
<dbReference type="SUPFAM" id="SSF48726">
    <property type="entry name" value="Immunoglobulin"/>
    <property type="match status" value="2"/>
</dbReference>
<evidence type="ECO:0000256" key="18">
    <source>
        <dbReference type="SAM" id="Phobius"/>
    </source>
</evidence>
<feature type="domain" description="Ig-like" evidence="19">
    <location>
        <begin position="6"/>
        <end position="119"/>
    </location>
</feature>
<reference evidence="20" key="2">
    <citation type="submission" date="2025-09" db="UniProtKB">
        <authorList>
            <consortium name="Ensembl"/>
        </authorList>
    </citation>
    <scope>IDENTIFICATION</scope>
</reference>
<protein>
    <recommendedName>
        <fullName evidence="16">T-lymphocyte activation antigen CD86</fullName>
    </recommendedName>
    <alternativeName>
        <fullName evidence="17">Activation B7-2 antigen</fullName>
    </alternativeName>
</protein>
<accession>A0A8C6R163</accession>
<reference evidence="20" key="1">
    <citation type="submission" date="2025-08" db="UniProtKB">
        <authorList>
            <consortium name="Ensembl"/>
        </authorList>
    </citation>
    <scope>IDENTIFICATION</scope>
</reference>
<dbReference type="InterPro" id="IPR013106">
    <property type="entry name" value="Ig_V-set"/>
</dbReference>
<evidence type="ECO:0000256" key="16">
    <source>
        <dbReference type="ARBA" id="ARBA00074065"/>
    </source>
</evidence>
<proteinExistence type="predicted"/>
<dbReference type="CDD" id="cd16087">
    <property type="entry name" value="IgV_CD86"/>
    <property type="match status" value="1"/>
</dbReference>
<keyword evidence="4" id="KW-0732">Signal</keyword>
<keyword evidence="10" id="KW-1015">Disulfide bond</keyword>
<dbReference type="InterPro" id="IPR036179">
    <property type="entry name" value="Ig-like_dom_sf"/>
</dbReference>
<keyword evidence="21" id="KW-1185">Reference proteome</keyword>
<evidence type="ECO:0000256" key="13">
    <source>
        <dbReference type="ARBA" id="ARBA00023319"/>
    </source>
</evidence>
<dbReference type="PANTHER" id="PTHR25466:SF2">
    <property type="entry name" value="T-LYMPHOCYTE ACTIVATION ANTIGEN CD86"/>
    <property type="match status" value="1"/>
</dbReference>
<evidence type="ECO:0000256" key="4">
    <source>
        <dbReference type="ARBA" id="ARBA00022729"/>
    </source>
</evidence>
<keyword evidence="2" id="KW-1003">Cell membrane</keyword>
<keyword evidence="7 18" id="KW-1133">Transmembrane helix</keyword>
<evidence type="ECO:0000256" key="17">
    <source>
        <dbReference type="ARBA" id="ARBA00078929"/>
    </source>
</evidence>
<comment type="function">
    <text evidence="14">Receptor involved in the costimulatory signal essential for T-lymphocyte proliferation and interleukin-2 production, by binding CD28 or CTLA-4. May play a critical role in the early events of T-cell activation and costimulation of naive T-cells, such as deciding between immunity and anergy that is made by T-cells within 24 hours after activation. Also involved in the regulation of B cells function, plays a role in regulating the level of IgG(1) produced. Upon CD40 engagement, activates NF-kappa-B signaling pathway via phospholipase C and protein kinase C activation.</text>
</comment>
<dbReference type="GO" id="GO:0042130">
    <property type="term" value="P:negative regulation of T cell proliferation"/>
    <property type="evidence" value="ECO:0007669"/>
    <property type="project" value="TreeGrafter"/>
</dbReference>
<feature type="domain" description="Ig-like" evidence="19">
    <location>
        <begin position="137"/>
        <end position="226"/>
    </location>
</feature>
<feature type="transmembrane region" description="Helical" evidence="18">
    <location>
        <begin position="6"/>
        <end position="24"/>
    </location>
</feature>
<evidence type="ECO:0000256" key="11">
    <source>
        <dbReference type="ARBA" id="ARBA00023170"/>
    </source>
</evidence>
<evidence type="ECO:0000256" key="2">
    <source>
        <dbReference type="ARBA" id="ARBA00022475"/>
    </source>
</evidence>
<dbReference type="GO" id="GO:0002250">
    <property type="term" value="P:adaptive immune response"/>
    <property type="evidence" value="ECO:0007669"/>
    <property type="project" value="UniProtKB-KW"/>
</dbReference>
<evidence type="ECO:0000256" key="14">
    <source>
        <dbReference type="ARBA" id="ARBA00060284"/>
    </source>
</evidence>
<dbReference type="GO" id="GO:0071222">
    <property type="term" value="P:cellular response to lipopolysaccharide"/>
    <property type="evidence" value="ECO:0007669"/>
    <property type="project" value="TreeGrafter"/>
</dbReference>
<dbReference type="InterPro" id="IPR051713">
    <property type="entry name" value="T-cell_Activation_Regulation"/>
</dbReference>
<dbReference type="Proteomes" id="UP000694381">
    <property type="component" value="Unassembled WGS sequence"/>
</dbReference>
<dbReference type="FunFam" id="2.60.40.10:FF:000582">
    <property type="entry name" value="T-lymphocyte activation antigen CD86"/>
    <property type="match status" value="1"/>
</dbReference>
<evidence type="ECO:0000256" key="1">
    <source>
        <dbReference type="ARBA" id="ARBA00004251"/>
    </source>
</evidence>
<evidence type="ECO:0000313" key="21">
    <source>
        <dbReference type="Proteomes" id="UP000694381"/>
    </source>
</evidence>
<dbReference type="OMA" id="LPCQFTN"/>
<keyword evidence="11" id="KW-0675">Receptor</keyword>
<dbReference type="Pfam" id="PF08205">
    <property type="entry name" value="C2-set_2"/>
    <property type="match status" value="1"/>
</dbReference>
<dbReference type="Ensembl" id="ENSNGAT00000016005.1">
    <property type="protein sequence ID" value="ENSNGAP00000010472.1"/>
    <property type="gene ID" value="ENSNGAG00000012890.1"/>
</dbReference>
<evidence type="ECO:0000256" key="10">
    <source>
        <dbReference type="ARBA" id="ARBA00023157"/>
    </source>
</evidence>
<evidence type="ECO:0000259" key="19">
    <source>
        <dbReference type="PROSITE" id="PS50835"/>
    </source>
</evidence>
<organism evidence="20 21">
    <name type="scientific">Nannospalax galili</name>
    <name type="common">Northern Israeli blind subterranean mole rat</name>
    <name type="synonym">Spalax galili</name>
    <dbReference type="NCBI Taxonomy" id="1026970"/>
    <lineage>
        <taxon>Eukaryota</taxon>
        <taxon>Metazoa</taxon>
        <taxon>Chordata</taxon>
        <taxon>Craniata</taxon>
        <taxon>Vertebrata</taxon>
        <taxon>Euteleostomi</taxon>
        <taxon>Mammalia</taxon>
        <taxon>Eutheria</taxon>
        <taxon>Euarchontoglires</taxon>
        <taxon>Glires</taxon>
        <taxon>Rodentia</taxon>
        <taxon>Myomorpha</taxon>
        <taxon>Muroidea</taxon>
        <taxon>Spalacidae</taxon>
        <taxon>Spalacinae</taxon>
        <taxon>Nannospalax</taxon>
    </lineage>
</organism>
<comment type="subunit">
    <text evidence="15">Homodimer. Interacts with MARCH8. Interacts (via cytoplasmic domain) with PHB1 and PHB2; the interactions increases after priming with CD40. Interacts with CD28.</text>
</comment>
<keyword evidence="6" id="KW-0391">Immunity</keyword>
<evidence type="ECO:0000256" key="9">
    <source>
        <dbReference type="ARBA" id="ARBA00023136"/>
    </source>
</evidence>
<comment type="subcellular location">
    <subcellularLocation>
        <location evidence="1">Cell membrane</location>
        <topology evidence="1">Single-pass type I membrane protein</topology>
    </subcellularLocation>
</comment>
<keyword evidence="3 18" id="KW-0812">Transmembrane</keyword>
<dbReference type="InterPro" id="IPR007110">
    <property type="entry name" value="Ig-like_dom"/>
</dbReference>
<evidence type="ECO:0000256" key="8">
    <source>
        <dbReference type="ARBA" id="ARBA00023130"/>
    </source>
</evidence>
<dbReference type="InterPro" id="IPR013162">
    <property type="entry name" value="CD80_C2-set"/>
</dbReference>
<evidence type="ECO:0000313" key="20">
    <source>
        <dbReference type="Ensembl" id="ENSNGAP00000010472.1"/>
    </source>
</evidence>
<dbReference type="GO" id="GO:0046649">
    <property type="term" value="P:lymphocyte activation"/>
    <property type="evidence" value="ECO:0007669"/>
    <property type="project" value="UniProtKB-ARBA"/>
</dbReference>
<dbReference type="GO" id="GO:0031295">
    <property type="term" value="P:T cell costimulation"/>
    <property type="evidence" value="ECO:0007669"/>
    <property type="project" value="TreeGrafter"/>
</dbReference>
<dbReference type="GO" id="GO:0042102">
    <property type="term" value="P:positive regulation of T cell proliferation"/>
    <property type="evidence" value="ECO:0007669"/>
    <property type="project" value="TreeGrafter"/>
</dbReference>
<dbReference type="Gene3D" id="2.60.40.10">
    <property type="entry name" value="Immunoglobulins"/>
    <property type="match status" value="2"/>
</dbReference>
<keyword evidence="8" id="KW-1064">Adaptive immunity</keyword>
<dbReference type="InterPro" id="IPR013783">
    <property type="entry name" value="Ig-like_fold"/>
</dbReference>
<keyword evidence="12" id="KW-0325">Glycoprotein</keyword>